<comment type="caution">
    <text evidence="1">The sequence shown here is derived from an EMBL/GenBank/DDBJ whole genome shotgun (WGS) entry which is preliminary data.</text>
</comment>
<evidence type="ECO:0000313" key="1">
    <source>
        <dbReference type="EMBL" id="GBM50232.1"/>
    </source>
</evidence>
<dbReference type="AlphaFoldDB" id="A0A4Y2G8R8"/>
<name>A0A4Y2G8R8_ARAVE</name>
<proteinExistence type="predicted"/>
<accession>A0A4Y2G8R8</accession>
<dbReference type="EMBL" id="BGPR01098738">
    <property type="protein sequence ID" value="GBM50232.1"/>
    <property type="molecule type" value="Genomic_DNA"/>
</dbReference>
<sequence>MPWTRAMDEKFEMLLAMMKEMKAGQEEMKAGQEEMKAG</sequence>
<protein>
    <submittedName>
        <fullName evidence="1">Uncharacterized protein</fullName>
    </submittedName>
</protein>
<keyword evidence="2" id="KW-1185">Reference proteome</keyword>
<dbReference type="Proteomes" id="UP000499080">
    <property type="component" value="Unassembled WGS sequence"/>
</dbReference>
<organism evidence="1 2">
    <name type="scientific">Araneus ventricosus</name>
    <name type="common">Orbweaver spider</name>
    <name type="synonym">Epeira ventricosa</name>
    <dbReference type="NCBI Taxonomy" id="182803"/>
    <lineage>
        <taxon>Eukaryota</taxon>
        <taxon>Metazoa</taxon>
        <taxon>Ecdysozoa</taxon>
        <taxon>Arthropoda</taxon>
        <taxon>Chelicerata</taxon>
        <taxon>Arachnida</taxon>
        <taxon>Araneae</taxon>
        <taxon>Araneomorphae</taxon>
        <taxon>Entelegynae</taxon>
        <taxon>Araneoidea</taxon>
        <taxon>Araneidae</taxon>
        <taxon>Araneus</taxon>
    </lineage>
</organism>
<gene>
    <name evidence="1" type="ORF">AVEN_168824_1</name>
</gene>
<reference evidence="1 2" key="1">
    <citation type="journal article" date="2019" name="Sci. Rep.">
        <title>Orb-weaving spider Araneus ventricosus genome elucidates the spidroin gene catalogue.</title>
        <authorList>
            <person name="Kono N."/>
            <person name="Nakamura H."/>
            <person name="Ohtoshi R."/>
            <person name="Moran D.A.P."/>
            <person name="Shinohara A."/>
            <person name="Yoshida Y."/>
            <person name="Fujiwara M."/>
            <person name="Mori M."/>
            <person name="Tomita M."/>
            <person name="Arakawa K."/>
        </authorList>
    </citation>
    <scope>NUCLEOTIDE SEQUENCE [LARGE SCALE GENOMIC DNA]</scope>
</reference>
<feature type="non-terminal residue" evidence="1">
    <location>
        <position position="38"/>
    </location>
</feature>
<evidence type="ECO:0000313" key="2">
    <source>
        <dbReference type="Proteomes" id="UP000499080"/>
    </source>
</evidence>